<keyword evidence="4" id="KW-1185">Reference proteome</keyword>
<feature type="non-terminal residue" evidence="3">
    <location>
        <position position="1"/>
    </location>
</feature>
<dbReference type="EMBL" id="CAMKVN010004990">
    <property type="protein sequence ID" value="CAI2188104.1"/>
    <property type="molecule type" value="Genomic_DNA"/>
</dbReference>
<dbReference type="AlphaFoldDB" id="A0A9W4WUL4"/>
<organism evidence="3 4">
    <name type="scientific">Funneliformis geosporum</name>
    <dbReference type="NCBI Taxonomy" id="1117311"/>
    <lineage>
        <taxon>Eukaryota</taxon>
        <taxon>Fungi</taxon>
        <taxon>Fungi incertae sedis</taxon>
        <taxon>Mucoromycota</taxon>
        <taxon>Glomeromycotina</taxon>
        <taxon>Glomeromycetes</taxon>
        <taxon>Glomerales</taxon>
        <taxon>Glomeraceae</taxon>
        <taxon>Funneliformis</taxon>
    </lineage>
</organism>
<dbReference type="InterPro" id="IPR015915">
    <property type="entry name" value="Kelch-typ_b-propeller"/>
</dbReference>
<proteinExistence type="predicted"/>
<evidence type="ECO:0000256" key="2">
    <source>
        <dbReference type="ARBA" id="ARBA00022737"/>
    </source>
</evidence>
<dbReference type="Gene3D" id="2.120.10.80">
    <property type="entry name" value="Kelch-type beta propeller"/>
    <property type="match status" value="1"/>
</dbReference>
<gene>
    <name evidence="3" type="ORF">FWILDA_LOCUS13413</name>
</gene>
<dbReference type="PANTHER" id="PTHR46093:SF18">
    <property type="entry name" value="FIBRONECTIN TYPE-III DOMAIN-CONTAINING PROTEIN"/>
    <property type="match status" value="1"/>
</dbReference>
<comment type="caution">
    <text evidence="3">The sequence shown here is derived from an EMBL/GenBank/DDBJ whole genome shotgun (WGS) entry which is preliminary data.</text>
</comment>
<evidence type="ECO:0000313" key="4">
    <source>
        <dbReference type="Proteomes" id="UP001153678"/>
    </source>
</evidence>
<dbReference type="Pfam" id="PF24681">
    <property type="entry name" value="Kelch_KLHDC2_KLHL20_DRC7"/>
    <property type="match status" value="1"/>
</dbReference>
<dbReference type="PANTHER" id="PTHR46093">
    <property type="entry name" value="ACYL-COA-BINDING DOMAIN-CONTAINING PROTEIN 5"/>
    <property type="match status" value="1"/>
</dbReference>
<name>A0A9W4WUL4_9GLOM</name>
<evidence type="ECO:0000256" key="1">
    <source>
        <dbReference type="ARBA" id="ARBA00022441"/>
    </source>
</evidence>
<keyword evidence="2" id="KW-0677">Repeat</keyword>
<evidence type="ECO:0000313" key="3">
    <source>
        <dbReference type="EMBL" id="CAI2188104.1"/>
    </source>
</evidence>
<keyword evidence="1" id="KW-0880">Kelch repeat</keyword>
<dbReference type="OrthoDB" id="432528at2759"/>
<dbReference type="SUPFAM" id="SSF117281">
    <property type="entry name" value="Kelch motif"/>
    <property type="match status" value="1"/>
</dbReference>
<dbReference type="Proteomes" id="UP001153678">
    <property type="component" value="Unassembled WGS sequence"/>
</dbReference>
<protein>
    <submittedName>
        <fullName evidence="3">4994_t:CDS:1</fullName>
    </submittedName>
</protein>
<reference evidence="3" key="1">
    <citation type="submission" date="2022-08" db="EMBL/GenBank/DDBJ databases">
        <authorList>
            <person name="Kallberg Y."/>
            <person name="Tangrot J."/>
            <person name="Rosling A."/>
        </authorList>
    </citation>
    <scope>NUCLEOTIDE SEQUENCE</scope>
    <source>
        <strain evidence="3">Wild A</strain>
    </source>
</reference>
<accession>A0A9W4WUL4</accession>
<sequence>MTYELTTIDDTFAKGICLHTATLIDDKLYILGGGNEAIPAHVAAAGGANNKTLFLYGGIPYNDEAMSLVYAFDTRSNSWAPEISSVSIIRKYNLKGIVGYYGKMYLFGGESNKIPVNDMLILDIINLNWEIGSSINAPSPRSVYGATLFSDHFIIYMGIDGQIIIFGGANNLVNLQPQNSLYVLNLINYEWYIPKISGKVPAPRRWHEAIVIGKYMVVSFVGRVTKTLIMKLLENKFYNGVSVPLILKMSRDSNNYTLFLYVGNYDGIDMKLFYAFDTWSVPKIANGIMSREHLIQRGDKLYVYIIIIENLTNNKCLGIPKRILSIGMLSESYPILKSSIASLCTPIIINRIIIFLQFL</sequence>